<dbReference type="InterPro" id="IPR005754">
    <property type="entry name" value="Sortase"/>
</dbReference>
<dbReference type="InterPro" id="IPR042001">
    <property type="entry name" value="Sortase_F"/>
</dbReference>
<dbReference type="Gene3D" id="2.40.260.10">
    <property type="entry name" value="Sortase"/>
    <property type="match status" value="1"/>
</dbReference>
<name>A0A969PU87_9BACI</name>
<evidence type="ECO:0000313" key="4">
    <source>
        <dbReference type="EMBL" id="NJP38491.1"/>
    </source>
</evidence>
<organism evidence="4 5">
    <name type="scientific">Alkalicoccus luteus</name>
    <dbReference type="NCBI Taxonomy" id="1237094"/>
    <lineage>
        <taxon>Bacteria</taxon>
        <taxon>Bacillati</taxon>
        <taxon>Bacillota</taxon>
        <taxon>Bacilli</taxon>
        <taxon>Bacillales</taxon>
        <taxon>Bacillaceae</taxon>
        <taxon>Alkalicoccus</taxon>
    </lineage>
</organism>
<dbReference type="InterPro" id="IPR023365">
    <property type="entry name" value="Sortase_dom-sf"/>
</dbReference>
<dbReference type="EMBL" id="JAATHJ010000023">
    <property type="protein sequence ID" value="NJP38491.1"/>
    <property type="molecule type" value="Genomic_DNA"/>
</dbReference>
<feature type="compositionally biased region" description="Acidic residues" evidence="3">
    <location>
        <begin position="33"/>
        <end position="61"/>
    </location>
</feature>
<dbReference type="RefSeq" id="WP_168008023.1">
    <property type="nucleotide sequence ID" value="NZ_JAATHJ010000023.1"/>
</dbReference>
<keyword evidence="5" id="KW-1185">Reference proteome</keyword>
<protein>
    <submittedName>
        <fullName evidence="4">Class F sortase</fullName>
    </submittedName>
</protein>
<keyword evidence="1" id="KW-0378">Hydrolase</keyword>
<dbReference type="CDD" id="cd05829">
    <property type="entry name" value="Sortase_F"/>
    <property type="match status" value="1"/>
</dbReference>
<feature type="region of interest" description="Disordered" evidence="3">
    <location>
        <begin position="1"/>
        <end position="76"/>
    </location>
</feature>
<evidence type="ECO:0000256" key="1">
    <source>
        <dbReference type="ARBA" id="ARBA00022801"/>
    </source>
</evidence>
<sequence>MEPAVSEEVETDPGDADAGSAPASETASSSELNEPEEQAVSEEENDFEENQVEETVEEVQEAEPIQPVLGGTSSGMEPVRIEIPAIDVDAVVDGYGLNEEGQMAVPDEGETVAWFNRGAKPGAQGNSVLAGHVDDYEGPAVFYDLKELEPGDSIHLYDEDGEQMTFIVQSMESYPYDDAPVDQVFGGTASRNLNLITCTGEFDRNVGTHRERLVVYTELEQ</sequence>
<feature type="active site" description="Proton donor/acceptor" evidence="2">
    <location>
        <position position="132"/>
    </location>
</feature>
<dbReference type="SUPFAM" id="SSF63817">
    <property type="entry name" value="Sortase"/>
    <property type="match status" value="1"/>
</dbReference>
<feature type="compositionally biased region" description="Low complexity" evidence="3">
    <location>
        <begin position="16"/>
        <end position="30"/>
    </location>
</feature>
<dbReference type="Proteomes" id="UP000752012">
    <property type="component" value="Unassembled WGS sequence"/>
</dbReference>
<dbReference type="AlphaFoldDB" id="A0A969PU87"/>
<evidence type="ECO:0000256" key="3">
    <source>
        <dbReference type="SAM" id="MobiDB-lite"/>
    </source>
</evidence>
<gene>
    <name evidence="4" type="ORF">HCN83_12915</name>
</gene>
<feature type="active site" description="Acyl-thioester intermediate" evidence="2">
    <location>
        <position position="198"/>
    </location>
</feature>
<dbReference type="Pfam" id="PF04203">
    <property type="entry name" value="Sortase"/>
    <property type="match status" value="1"/>
</dbReference>
<reference evidence="4 5" key="1">
    <citation type="submission" date="2020-03" db="EMBL/GenBank/DDBJ databases">
        <title>Assessment of the enzymatic potential of alkaline-tolerant lipase obtained from Bacillus luteus H11 (technogenic soil) for the bioremediation of saline soils contaminated with petroleum substances.</title>
        <authorList>
            <person name="Kalwasinska A."/>
        </authorList>
    </citation>
    <scope>NUCLEOTIDE SEQUENCE [LARGE SCALE GENOMIC DNA]</scope>
    <source>
        <strain evidence="4 5">H11</strain>
    </source>
</reference>
<comment type="caution">
    <text evidence="4">The sequence shown here is derived from an EMBL/GenBank/DDBJ whole genome shotgun (WGS) entry which is preliminary data.</text>
</comment>
<evidence type="ECO:0000256" key="2">
    <source>
        <dbReference type="PIRSR" id="PIRSR605754-1"/>
    </source>
</evidence>
<accession>A0A969PU87</accession>
<proteinExistence type="predicted"/>
<evidence type="ECO:0000313" key="5">
    <source>
        <dbReference type="Proteomes" id="UP000752012"/>
    </source>
</evidence>
<dbReference type="GO" id="GO:0016787">
    <property type="term" value="F:hydrolase activity"/>
    <property type="evidence" value="ECO:0007669"/>
    <property type="project" value="UniProtKB-KW"/>
</dbReference>
<feature type="compositionally biased region" description="Acidic residues" evidence="3">
    <location>
        <begin position="1"/>
        <end position="15"/>
    </location>
</feature>